<dbReference type="AlphaFoldDB" id="A0A6N2BVI8"/>
<name>A0A6N2BVI8_SOLCI</name>
<sequence length="70" mass="7706">MGRRGHDGPSWPQSSYTLQILLPLSSLPSTNRSDFPIFLQQLHYDVTYGPSQARRTVIGPVGGNFSAFLA</sequence>
<protein>
    <submittedName>
        <fullName evidence="1">Uncharacterized protein</fullName>
    </submittedName>
</protein>
<reference evidence="1" key="1">
    <citation type="submission" date="2019-05" db="EMBL/GenBank/DDBJ databases">
        <title>The de novo reference genome and transcriptome assemblies of the wild tomato species Solanum chilense.</title>
        <authorList>
            <person name="Stam R."/>
            <person name="Nosenko T."/>
            <person name="Hoerger A.C."/>
            <person name="Stephan W."/>
            <person name="Seidel M.A."/>
            <person name="Kuhn J.M.M."/>
            <person name="Haberer G."/>
            <person name="Tellier A."/>
        </authorList>
    </citation>
    <scope>NUCLEOTIDE SEQUENCE</scope>
    <source>
        <tissue evidence="1">Mature leaves</tissue>
    </source>
</reference>
<comment type="caution">
    <text evidence="1">The sequence shown here is derived from an EMBL/GenBank/DDBJ whole genome shotgun (WGS) entry which is preliminary data.</text>
</comment>
<organism evidence="1">
    <name type="scientific">Solanum chilense</name>
    <name type="common">Tomato</name>
    <name type="synonym">Lycopersicon chilense</name>
    <dbReference type="NCBI Taxonomy" id="4083"/>
    <lineage>
        <taxon>Eukaryota</taxon>
        <taxon>Viridiplantae</taxon>
        <taxon>Streptophyta</taxon>
        <taxon>Embryophyta</taxon>
        <taxon>Tracheophyta</taxon>
        <taxon>Spermatophyta</taxon>
        <taxon>Magnoliopsida</taxon>
        <taxon>eudicotyledons</taxon>
        <taxon>Gunneridae</taxon>
        <taxon>Pentapetalae</taxon>
        <taxon>asterids</taxon>
        <taxon>lamiids</taxon>
        <taxon>Solanales</taxon>
        <taxon>Solanaceae</taxon>
        <taxon>Solanoideae</taxon>
        <taxon>Solaneae</taxon>
        <taxon>Solanum</taxon>
        <taxon>Solanum subgen. Lycopersicon</taxon>
    </lineage>
</organism>
<proteinExistence type="predicted"/>
<gene>
    <name evidence="1" type="ORF">EJD97_003319</name>
</gene>
<dbReference type="EMBL" id="RXGB01001445">
    <property type="protein sequence ID" value="TMW98904.1"/>
    <property type="molecule type" value="Genomic_DNA"/>
</dbReference>
<accession>A0A6N2BVI8</accession>
<evidence type="ECO:0000313" key="1">
    <source>
        <dbReference type="EMBL" id="TMW98904.1"/>
    </source>
</evidence>